<keyword evidence="8" id="KW-0808">Transferase</keyword>
<evidence type="ECO:0000313" key="12">
    <source>
        <dbReference type="Proteomes" id="UP001632037"/>
    </source>
</evidence>
<dbReference type="GO" id="GO:0006310">
    <property type="term" value="P:DNA recombination"/>
    <property type="evidence" value="ECO:0007669"/>
    <property type="project" value="UniProtKB-KW"/>
</dbReference>
<dbReference type="PROSITE" id="PS50994">
    <property type="entry name" value="INTEGRASE"/>
    <property type="match status" value="1"/>
</dbReference>
<keyword evidence="5" id="KW-0460">Magnesium</keyword>
<keyword evidence="12" id="KW-1185">Reference proteome</keyword>
<dbReference type="PANTHER" id="PTHR42648:SF11">
    <property type="entry name" value="TRANSPOSON TY4-P GAG-POL POLYPROTEIN"/>
    <property type="match status" value="1"/>
</dbReference>
<dbReference type="AlphaFoldDB" id="A0ABD3EZA3"/>
<keyword evidence="2" id="KW-0479">Metal-binding</keyword>
<accession>A0ABD3EZA3</accession>
<dbReference type="InterPro" id="IPR001584">
    <property type="entry name" value="Integrase_cat-core"/>
</dbReference>
<evidence type="ECO:0000256" key="3">
    <source>
        <dbReference type="ARBA" id="ARBA00022759"/>
    </source>
</evidence>
<evidence type="ECO:0000256" key="7">
    <source>
        <dbReference type="ARBA" id="ARBA00022918"/>
    </source>
</evidence>
<evidence type="ECO:0000256" key="6">
    <source>
        <dbReference type="ARBA" id="ARBA00022908"/>
    </source>
</evidence>
<dbReference type="Proteomes" id="UP001632037">
    <property type="component" value="Unassembled WGS sequence"/>
</dbReference>
<dbReference type="GO" id="GO:0046872">
    <property type="term" value="F:metal ion binding"/>
    <property type="evidence" value="ECO:0007669"/>
    <property type="project" value="UniProtKB-KW"/>
</dbReference>
<dbReference type="Gene3D" id="3.30.420.10">
    <property type="entry name" value="Ribonuclease H-like superfamily/Ribonuclease H"/>
    <property type="match status" value="1"/>
</dbReference>
<gene>
    <name evidence="11" type="ORF">V7S43_019090</name>
</gene>
<feature type="domain" description="Integrase catalytic" evidence="10">
    <location>
        <begin position="1"/>
        <end position="101"/>
    </location>
</feature>
<keyword evidence="4" id="KW-0378">Hydrolase</keyword>
<comment type="caution">
    <text evidence="11">The sequence shown here is derived from an EMBL/GenBank/DDBJ whole genome shotgun (WGS) entry which is preliminary data.</text>
</comment>
<organism evidence="11 12">
    <name type="scientific">Phytophthora oleae</name>
    <dbReference type="NCBI Taxonomy" id="2107226"/>
    <lineage>
        <taxon>Eukaryota</taxon>
        <taxon>Sar</taxon>
        <taxon>Stramenopiles</taxon>
        <taxon>Oomycota</taxon>
        <taxon>Peronosporomycetes</taxon>
        <taxon>Peronosporales</taxon>
        <taxon>Peronosporaceae</taxon>
        <taxon>Phytophthora</taxon>
    </lineage>
</organism>
<keyword evidence="7" id="KW-0695">RNA-directed DNA polymerase</keyword>
<dbReference type="EMBL" id="JBIMZQ010000044">
    <property type="protein sequence ID" value="KAL3659808.1"/>
    <property type="molecule type" value="Genomic_DNA"/>
</dbReference>
<dbReference type="GO" id="GO:0004519">
    <property type="term" value="F:endonuclease activity"/>
    <property type="evidence" value="ECO:0007669"/>
    <property type="project" value="UniProtKB-KW"/>
</dbReference>
<evidence type="ECO:0000256" key="9">
    <source>
        <dbReference type="ARBA" id="ARBA00023172"/>
    </source>
</evidence>
<dbReference type="InterPro" id="IPR039537">
    <property type="entry name" value="Retrotran_Ty1/copia-like"/>
</dbReference>
<name>A0ABD3EZA3_9STRA</name>
<evidence type="ECO:0000259" key="10">
    <source>
        <dbReference type="PROSITE" id="PS50994"/>
    </source>
</evidence>
<dbReference type="GO" id="GO:0016787">
    <property type="term" value="F:hydrolase activity"/>
    <property type="evidence" value="ECO:0007669"/>
    <property type="project" value="UniProtKB-KW"/>
</dbReference>
<reference evidence="11 12" key="1">
    <citation type="submission" date="2024-09" db="EMBL/GenBank/DDBJ databases">
        <title>Genome sequencing and assembly of Phytophthora oleae, isolate VK10A, causative agent of rot of olive drupes.</title>
        <authorList>
            <person name="Conti Taguali S."/>
            <person name="Riolo M."/>
            <person name="La Spada F."/>
            <person name="Cacciola S.O."/>
            <person name="Dionisio G."/>
        </authorList>
    </citation>
    <scope>NUCLEOTIDE SEQUENCE [LARGE SCALE GENOMIC DNA]</scope>
    <source>
        <strain evidence="11 12">VK10A</strain>
    </source>
</reference>
<evidence type="ECO:0000313" key="11">
    <source>
        <dbReference type="EMBL" id="KAL3659808.1"/>
    </source>
</evidence>
<keyword evidence="3" id="KW-0255">Endonuclease</keyword>
<evidence type="ECO:0000256" key="1">
    <source>
        <dbReference type="ARBA" id="ARBA00022722"/>
    </source>
</evidence>
<evidence type="ECO:0000256" key="2">
    <source>
        <dbReference type="ARBA" id="ARBA00022723"/>
    </source>
</evidence>
<sequence length="101" mass="11733">MKKSEVTSKLKGFKPFYEKSKGRTFEVDNGMEFVNKTVAELCRRNGIMHQRTVSYRSQQNGVAERENRTIMAKARSYYKSVSTEWWVEAVSTAVYLINHST</sequence>
<proteinExistence type="predicted"/>
<evidence type="ECO:0000256" key="4">
    <source>
        <dbReference type="ARBA" id="ARBA00022801"/>
    </source>
</evidence>
<dbReference type="InterPro" id="IPR036397">
    <property type="entry name" value="RNaseH_sf"/>
</dbReference>
<protein>
    <recommendedName>
        <fullName evidence="10">Integrase catalytic domain-containing protein</fullName>
    </recommendedName>
</protein>
<evidence type="ECO:0000256" key="5">
    <source>
        <dbReference type="ARBA" id="ARBA00022842"/>
    </source>
</evidence>
<dbReference type="GO" id="GO:0015074">
    <property type="term" value="P:DNA integration"/>
    <property type="evidence" value="ECO:0007669"/>
    <property type="project" value="UniProtKB-KW"/>
</dbReference>
<keyword evidence="8" id="KW-0548">Nucleotidyltransferase</keyword>
<dbReference type="GO" id="GO:0003887">
    <property type="term" value="F:DNA-directed DNA polymerase activity"/>
    <property type="evidence" value="ECO:0007669"/>
    <property type="project" value="UniProtKB-KW"/>
</dbReference>
<dbReference type="SUPFAM" id="SSF53098">
    <property type="entry name" value="Ribonuclease H-like"/>
    <property type="match status" value="1"/>
</dbReference>
<keyword evidence="6" id="KW-0229">DNA integration</keyword>
<evidence type="ECO:0000256" key="8">
    <source>
        <dbReference type="ARBA" id="ARBA00022932"/>
    </source>
</evidence>
<dbReference type="GO" id="GO:0003964">
    <property type="term" value="F:RNA-directed DNA polymerase activity"/>
    <property type="evidence" value="ECO:0007669"/>
    <property type="project" value="UniProtKB-KW"/>
</dbReference>
<dbReference type="InterPro" id="IPR012337">
    <property type="entry name" value="RNaseH-like_sf"/>
</dbReference>
<keyword evidence="1" id="KW-0540">Nuclease</keyword>
<keyword evidence="8" id="KW-0239">DNA-directed DNA polymerase</keyword>
<dbReference type="PANTHER" id="PTHR42648">
    <property type="entry name" value="TRANSPOSASE, PUTATIVE-RELATED"/>
    <property type="match status" value="1"/>
</dbReference>
<keyword evidence="9" id="KW-0233">DNA recombination</keyword>